<evidence type="ECO:0000313" key="4">
    <source>
        <dbReference type="EMBL" id="KAI1609205.1"/>
    </source>
</evidence>
<dbReference type="Proteomes" id="UP001203852">
    <property type="component" value="Unassembled WGS sequence"/>
</dbReference>
<dbReference type="Pfam" id="PF24883">
    <property type="entry name" value="NPHP3_N"/>
    <property type="match status" value="1"/>
</dbReference>
<dbReference type="InterPro" id="IPR027417">
    <property type="entry name" value="P-loop_NTPase"/>
</dbReference>
<feature type="domain" description="Nephrocystin 3-like N-terminal" evidence="2">
    <location>
        <begin position="271"/>
        <end position="445"/>
    </location>
</feature>
<dbReference type="SUPFAM" id="SSF52540">
    <property type="entry name" value="P-loop containing nucleoside triphosphate hydrolases"/>
    <property type="match status" value="1"/>
</dbReference>
<accession>A0AAN6I9V6</accession>
<evidence type="ECO:0000259" key="2">
    <source>
        <dbReference type="Pfam" id="PF24883"/>
    </source>
</evidence>
<proteinExistence type="predicted"/>
<evidence type="ECO:0000313" key="5">
    <source>
        <dbReference type="Proteomes" id="UP001203852"/>
    </source>
</evidence>
<dbReference type="Gene3D" id="3.40.50.300">
    <property type="entry name" value="P-loop containing nucleotide triphosphate hydrolases"/>
    <property type="match status" value="1"/>
</dbReference>
<dbReference type="PANTHER" id="PTHR10039">
    <property type="entry name" value="AMELOGENIN"/>
    <property type="match status" value="1"/>
</dbReference>
<dbReference type="InterPro" id="IPR056884">
    <property type="entry name" value="NPHP3-like_N"/>
</dbReference>
<evidence type="ECO:0000259" key="3">
    <source>
        <dbReference type="Pfam" id="PF25053"/>
    </source>
</evidence>
<protein>
    <recommendedName>
        <fullName evidence="6">NACHT domain-containing protein</fullName>
    </recommendedName>
</protein>
<feature type="domain" description="DUF7791" evidence="3">
    <location>
        <begin position="577"/>
        <end position="688"/>
    </location>
</feature>
<dbReference type="InterPro" id="IPR056693">
    <property type="entry name" value="DUF7791"/>
</dbReference>
<gene>
    <name evidence="4" type="ORF">EDD36DRAFT_86524</name>
</gene>
<name>A0AAN6I9V6_9EURO</name>
<keyword evidence="5" id="KW-1185">Reference proteome</keyword>
<reference evidence="4" key="1">
    <citation type="journal article" date="2022" name="bioRxiv">
        <title>Deciphering the potential niche of two novel black yeast fungi from a biological soil crust based on their genomes, phenotypes, and melanin regulation.</title>
        <authorList>
            <consortium name="DOE Joint Genome Institute"/>
            <person name="Carr E.C."/>
            <person name="Barton Q."/>
            <person name="Grambo S."/>
            <person name="Sullivan M."/>
            <person name="Renfro C.M."/>
            <person name="Kuo A."/>
            <person name="Pangilinan J."/>
            <person name="Lipzen A."/>
            <person name="Keymanesh K."/>
            <person name="Savage E."/>
            <person name="Barry K."/>
            <person name="Grigoriev I.V."/>
            <person name="Riekhof W.R."/>
            <person name="Harris S.S."/>
        </authorList>
    </citation>
    <scope>NUCLEOTIDE SEQUENCE</scope>
    <source>
        <strain evidence="4">JF 03-4F</strain>
    </source>
</reference>
<dbReference type="PANTHER" id="PTHR10039:SF5">
    <property type="entry name" value="NACHT DOMAIN-CONTAINING PROTEIN"/>
    <property type="match status" value="1"/>
</dbReference>
<sequence length="822" mass="93535">MVLDPITAIGVAGNIIQFVEFGCRCASNFHTIWQEGTLPSFRELEADSKCLEGLTIRLQTSPPSKTVQDAAAWETGILQANERCQDVAVQLRNVCDKVNALNGRRFKALRQTIRTQIKEREIHALREQLEAVKTRLTLHLVAYLSVQRQSELQEIARVSKTAAEAFKAAVRKDCSHLSTQLDDLKSAVGHGTSTLQQAVHDWQQKHETELAETSVEIVEETKRKLTEDATQKMLASLYFVQIEDRRDMITETHATTFDWIFDGDCLCNNHDVTFSDWLRGEQPQNGLFWIRGKPGSGKSCLMSYVSTHPKLSAPLQEWAGSNELLLASAFFWIAGTTLQKSLIGMLRTLLYQFLEKKPHLMQIAHPERWRAYYWHQASLDEWSEQELRSALGRLFGDASDTVCFMILVDGLDEYQGTEAQHKDLVNFFVQITSQYRNIKACLSSRPWLIFEEGFKRYPSLSLHDLTEGDVATYVRDHFKMDENFSELRNMKPEECDTLEQQIVDKASGVFLWVALVVRDLLQCLQDGNAISSLFKKLDSIPAELDGYFMQIIESITVSDRAAAAKILLLVMTLPVRYRTIMTLSFIEEEQEDYALHLAREDFSRQSLEYRISLMKRRLKSKCKGLLEVGAGLSLPACNDWRIEFMHGSFYEFFCQSTEVRDRLREYACGLPDVSRYLCNALLVQVLALVNLGVFTVSNFETIVVEEDALASAVAFLYYASKNERETASLPLSLLAILRHLLVEHWPAWNVRCASTSALQYEAENTLQLFTGWKGQSSDFLKLAVQYGLSRAVAAELKMEPPKPANDWNLDELVRLSLEPVAH</sequence>
<keyword evidence="1" id="KW-0677">Repeat</keyword>
<dbReference type="AlphaFoldDB" id="A0AAN6I9V6"/>
<comment type="caution">
    <text evidence="4">The sequence shown here is derived from an EMBL/GenBank/DDBJ whole genome shotgun (WGS) entry which is preliminary data.</text>
</comment>
<dbReference type="EMBL" id="MU404361">
    <property type="protein sequence ID" value="KAI1609205.1"/>
    <property type="molecule type" value="Genomic_DNA"/>
</dbReference>
<evidence type="ECO:0008006" key="6">
    <source>
        <dbReference type="Google" id="ProtNLM"/>
    </source>
</evidence>
<organism evidence="4 5">
    <name type="scientific">Exophiala viscosa</name>
    <dbReference type="NCBI Taxonomy" id="2486360"/>
    <lineage>
        <taxon>Eukaryota</taxon>
        <taxon>Fungi</taxon>
        <taxon>Dikarya</taxon>
        <taxon>Ascomycota</taxon>
        <taxon>Pezizomycotina</taxon>
        <taxon>Eurotiomycetes</taxon>
        <taxon>Chaetothyriomycetidae</taxon>
        <taxon>Chaetothyriales</taxon>
        <taxon>Herpotrichiellaceae</taxon>
        <taxon>Exophiala</taxon>
    </lineage>
</organism>
<dbReference type="Pfam" id="PF25053">
    <property type="entry name" value="DUF7791"/>
    <property type="match status" value="1"/>
</dbReference>
<evidence type="ECO:0000256" key="1">
    <source>
        <dbReference type="ARBA" id="ARBA00022737"/>
    </source>
</evidence>